<feature type="transmembrane region" description="Helical" evidence="1">
    <location>
        <begin position="224"/>
        <end position="244"/>
    </location>
</feature>
<evidence type="ECO:0000313" key="3">
    <source>
        <dbReference type="Proteomes" id="UP000468388"/>
    </source>
</evidence>
<keyword evidence="3" id="KW-1185">Reference proteome</keyword>
<feature type="transmembrane region" description="Helical" evidence="1">
    <location>
        <begin position="250"/>
        <end position="267"/>
    </location>
</feature>
<evidence type="ECO:0000256" key="1">
    <source>
        <dbReference type="SAM" id="Phobius"/>
    </source>
</evidence>
<feature type="transmembrane region" description="Helical" evidence="1">
    <location>
        <begin position="276"/>
        <end position="297"/>
    </location>
</feature>
<comment type="caution">
    <text evidence="2">The sequence shown here is derived from an EMBL/GenBank/DDBJ whole genome shotgun (WGS) entry which is preliminary data.</text>
</comment>
<name>A0A6N8J6H5_9BACT</name>
<gene>
    <name evidence="2" type="ORF">GO495_04620</name>
</gene>
<feature type="transmembrane region" description="Helical" evidence="1">
    <location>
        <begin position="340"/>
        <end position="359"/>
    </location>
</feature>
<dbReference type="AlphaFoldDB" id="A0A6N8J6H5"/>
<dbReference type="OrthoDB" id="9808870at2"/>
<evidence type="ECO:0000313" key="2">
    <source>
        <dbReference type="EMBL" id="MVT39856.1"/>
    </source>
</evidence>
<keyword evidence="1" id="KW-1133">Transmembrane helix</keyword>
<dbReference type="InterPro" id="IPR032809">
    <property type="entry name" value="Put_HupE_UreJ"/>
</dbReference>
<dbReference type="EMBL" id="WRXO01000001">
    <property type="protein sequence ID" value="MVT39856.1"/>
    <property type="molecule type" value="Genomic_DNA"/>
</dbReference>
<keyword evidence="1" id="KW-0812">Transmembrane</keyword>
<feature type="transmembrane region" description="Helical" evidence="1">
    <location>
        <begin position="309"/>
        <end position="333"/>
    </location>
</feature>
<dbReference type="Proteomes" id="UP000468388">
    <property type="component" value="Unassembled WGS sequence"/>
</dbReference>
<feature type="transmembrane region" description="Helical" evidence="1">
    <location>
        <begin position="379"/>
        <end position="396"/>
    </location>
</feature>
<sequence length="409" mass="44869">MPNSFVMLDIKTDGVNAELQLPLSELQLAFGHDVAQNSGTLVARLSPELRAYLLAHIHAVSADGRAWTVTVRDLRVQPVEQSASGPYQELTAHLWLQPPVGVSTKDFTLNYDVIIHQLVTHKALVAIRQDWEKGVYSEQPEEVGVIRLDIPTGTILPLHINQSGGSMWRGFKSMVSLGMQHIAEGTDHLLFLLVLLLPAPLLVKEKRWGAFGGTKYSVIRLLKVVTAFTAGHSITLLAAATGWLRLPGQPVEVLIAISILVSAIHALRPVFSGKEAYIAAGFGLIHGMAFASTLANLDLDTTRMGLSILGFNIGIELMQLFVIAITVPWLILLSRTGTYPYIRIAGAILAAIAALAWIIQRVSDKTNFITDLVQQLMKYAPWMILLLGIASIISVSRERYGRKQDLNRL</sequence>
<dbReference type="Pfam" id="PF13795">
    <property type="entry name" value="HupE_UreJ_2"/>
    <property type="match status" value="1"/>
</dbReference>
<keyword evidence="1" id="KW-0472">Membrane</keyword>
<feature type="transmembrane region" description="Helical" evidence="1">
    <location>
        <begin position="185"/>
        <end position="203"/>
    </location>
</feature>
<accession>A0A6N8J6H5</accession>
<protein>
    <submittedName>
        <fullName evidence="2">HupE/UreJ family protein</fullName>
    </submittedName>
</protein>
<organism evidence="2 3">
    <name type="scientific">Chitinophaga oryziterrae</name>
    <dbReference type="NCBI Taxonomy" id="1031224"/>
    <lineage>
        <taxon>Bacteria</taxon>
        <taxon>Pseudomonadati</taxon>
        <taxon>Bacteroidota</taxon>
        <taxon>Chitinophagia</taxon>
        <taxon>Chitinophagales</taxon>
        <taxon>Chitinophagaceae</taxon>
        <taxon>Chitinophaga</taxon>
    </lineage>
</organism>
<reference evidence="2 3" key="1">
    <citation type="submission" date="2019-12" db="EMBL/GenBank/DDBJ databases">
        <title>The draft genomic sequence of strain Chitinophaga oryziterrae JCM 16595.</title>
        <authorList>
            <person name="Zhang X."/>
        </authorList>
    </citation>
    <scope>NUCLEOTIDE SEQUENCE [LARGE SCALE GENOMIC DNA]</scope>
    <source>
        <strain evidence="2 3">JCM 16595</strain>
    </source>
</reference>
<proteinExistence type="predicted"/>